<sequence>MLLDIKKGFVFQLTVKYSKILDISMQKIQSIDFGDKKIRK</sequence>
<evidence type="ECO:0000313" key="1">
    <source>
        <dbReference type="EMBL" id="SMC48747.1"/>
    </source>
</evidence>
<gene>
    <name evidence="1" type="ORF">SAMN06297397_1021</name>
</gene>
<accession>A0AC61PJR8</accession>
<protein>
    <submittedName>
        <fullName evidence="1">Uncharacterized protein</fullName>
    </submittedName>
</protein>
<evidence type="ECO:0000313" key="2">
    <source>
        <dbReference type="Proteomes" id="UP000192328"/>
    </source>
</evidence>
<dbReference type="Proteomes" id="UP000192328">
    <property type="component" value="Unassembled WGS sequence"/>
</dbReference>
<name>A0AC61PJR8_9FIRM</name>
<reference evidence="1" key="1">
    <citation type="submission" date="2017-04" db="EMBL/GenBank/DDBJ databases">
        <authorList>
            <person name="Varghese N."/>
            <person name="Submissions S."/>
        </authorList>
    </citation>
    <scope>NUCLEOTIDE SEQUENCE</scope>
    <source>
        <strain evidence="1">WTE2008</strain>
    </source>
</reference>
<organism evidence="1 2">
    <name type="scientific">Aristaeella lactis</name>
    <dbReference type="NCBI Taxonomy" id="3046383"/>
    <lineage>
        <taxon>Bacteria</taxon>
        <taxon>Bacillati</taxon>
        <taxon>Bacillota</taxon>
        <taxon>Clostridia</taxon>
        <taxon>Eubacteriales</taxon>
        <taxon>Aristaeellaceae</taxon>
        <taxon>Aristaeella</taxon>
    </lineage>
</organism>
<comment type="caution">
    <text evidence="1">The sequence shown here is derived from an EMBL/GenBank/DDBJ whole genome shotgun (WGS) entry which is preliminary data.</text>
</comment>
<keyword evidence="2" id="KW-1185">Reference proteome</keyword>
<proteinExistence type="predicted"/>
<dbReference type="EMBL" id="FWXZ01000002">
    <property type="protein sequence ID" value="SMC48747.1"/>
    <property type="molecule type" value="Genomic_DNA"/>
</dbReference>